<dbReference type="RefSeq" id="WP_139604093.1">
    <property type="nucleotide sequence ID" value="NZ_VDCQ01000030.1"/>
</dbReference>
<evidence type="ECO:0000259" key="4">
    <source>
        <dbReference type="Pfam" id="PF13490"/>
    </source>
</evidence>
<name>A0A5C4T7I8_9BACL</name>
<protein>
    <recommendedName>
        <fullName evidence="2">Anti-sigma-W factor RsiW</fullName>
    </recommendedName>
</protein>
<feature type="domain" description="Putative zinc-finger" evidence="4">
    <location>
        <begin position="6"/>
        <end position="40"/>
    </location>
</feature>
<evidence type="ECO:0000313" key="5">
    <source>
        <dbReference type="EMBL" id="TNJ64347.1"/>
    </source>
</evidence>
<dbReference type="EMBL" id="VDCQ01000030">
    <property type="protein sequence ID" value="TNJ64347.1"/>
    <property type="molecule type" value="Genomic_DNA"/>
</dbReference>
<proteinExistence type="inferred from homology"/>
<accession>A0A5C4T7I8</accession>
<keyword evidence="3" id="KW-0472">Membrane</keyword>
<keyword evidence="6" id="KW-1185">Reference proteome</keyword>
<keyword evidence="3" id="KW-1133">Transmembrane helix</keyword>
<organism evidence="5 6">
    <name type="scientific">Paenibacillus hemerocallicola</name>
    <dbReference type="NCBI Taxonomy" id="1172614"/>
    <lineage>
        <taxon>Bacteria</taxon>
        <taxon>Bacillati</taxon>
        <taxon>Bacillota</taxon>
        <taxon>Bacilli</taxon>
        <taxon>Bacillales</taxon>
        <taxon>Paenibacillaceae</taxon>
        <taxon>Paenibacillus</taxon>
    </lineage>
</organism>
<evidence type="ECO:0000256" key="2">
    <source>
        <dbReference type="ARBA" id="ARBA00024438"/>
    </source>
</evidence>
<evidence type="ECO:0000256" key="1">
    <source>
        <dbReference type="ARBA" id="ARBA00024353"/>
    </source>
</evidence>
<evidence type="ECO:0000256" key="3">
    <source>
        <dbReference type="SAM" id="Phobius"/>
    </source>
</evidence>
<feature type="transmembrane region" description="Helical" evidence="3">
    <location>
        <begin position="86"/>
        <end position="106"/>
    </location>
</feature>
<dbReference type="Gene3D" id="1.10.10.1320">
    <property type="entry name" value="Anti-sigma factor, zinc-finger domain"/>
    <property type="match status" value="1"/>
</dbReference>
<dbReference type="OrthoDB" id="6194834at2"/>
<comment type="caution">
    <text evidence="5">The sequence shown here is derived from an EMBL/GenBank/DDBJ whole genome shotgun (WGS) entry which is preliminary data.</text>
</comment>
<sequence>MSTVQCDIIKDLLPLYVDNVCSEASRKMVEAHLAECGNCREELENILRELQIPGDAAGNNRSDGNVIKGISTIWNRSKTKAFMKGAVITALSCTVIVLGYVGLFHWNITAVPTDVIQITDVSKLADGRIAYHVQFTDGYDLNEVRFDSDENGNFYLTPYRPVVKEKPIMDGGLSNMYYTLAEFEKHVYQEKHGNDKEITALYFGTRTDNILVWKKGMELPAASEKVEALLDGKE</sequence>
<comment type="similarity">
    <text evidence="1">Belongs to the zinc-associated anti-sigma factor (ZAS) superfamily. Anti-sigma-W factor family.</text>
</comment>
<gene>
    <name evidence="5" type="ORF">FE784_20465</name>
</gene>
<dbReference type="Pfam" id="PF13490">
    <property type="entry name" value="zf-HC2"/>
    <property type="match status" value="1"/>
</dbReference>
<dbReference type="InterPro" id="IPR027383">
    <property type="entry name" value="Znf_put"/>
</dbReference>
<dbReference type="InterPro" id="IPR041916">
    <property type="entry name" value="Anti_sigma_zinc_sf"/>
</dbReference>
<reference evidence="5 6" key="1">
    <citation type="submission" date="2019-05" db="EMBL/GenBank/DDBJ databases">
        <title>We sequenced the genome of Paenibacillus hemerocallicola KCTC 33185 for further insight into its adaptation and study the phylogeny of Paenibacillus.</title>
        <authorList>
            <person name="Narsing Rao M.P."/>
        </authorList>
    </citation>
    <scope>NUCLEOTIDE SEQUENCE [LARGE SCALE GENOMIC DNA]</scope>
    <source>
        <strain evidence="5 6">KCTC 33185</strain>
    </source>
</reference>
<keyword evidence="3" id="KW-0812">Transmembrane</keyword>
<dbReference type="AlphaFoldDB" id="A0A5C4T7I8"/>
<dbReference type="Proteomes" id="UP000307943">
    <property type="component" value="Unassembled WGS sequence"/>
</dbReference>
<evidence type="ECO:0000313" key="6">
    <source>
        <dbReference type="Proteomes" id="UP000307943"/>
    </source>
</evidence>